<comment type="caution">
    <text evidence="2">The sequence shown here is derived from an EMBL/GenBank/DDBJ whole genome shotgun (WGS) entry which is preliminary data.</text>
</comment>
<reference evidence="2" key="2">
    <citation type="submission" date="2022-01" db="EMBL/GenBank/DDBJ databases">
        <authorList>
            <person name="Yamashiro T."/>
            <person name="Shiraishi A."/>
            <person name="Satake H."/>
            <person name="Nakayama K."/>
        </authorList>
    </citation>
    <scope>NUCLEOTIDE SEQUENCE</scope>
</reference>
<evidence type="ECO:0000313" key="3">
    <source>
        <dbReference type="Proteomes" id="UP001151760"/>
    </source>
</evidence>
<sequence>MLIPNLEKTNTTQHNEIASLKRRVKKLENKNRSRTHMLERLYKVGLTARVESSDNEETLGEDASKQGRIDAIDVDDEITLVKQEVVVKDVNDEVNVVEVINTAKLIGDATTEKGVVIKELGESTTTISSQLSSQQSPDKGKGKLIEPVKPIKKKDIIRLDEEAALKLQAEFDEEERLAREKVKKEKEANITLIETWDDIQAKIDVDHQLPERLQAQEQEELSVEEKATLFQQLLEKRRKHFAAKRAEEKRNKPPIKAQ</sequence>
<proteinExistence type="predicted"/>
<gene>
    <name evidence="2" type="ORF">Tco_0861395</name>
</gene>
<reference evidence="2" key="1">
    <citation type="journal article" date="2022" name="Int. J. Mol. Sci.">
        <title>Draft Genome of Tanacetum Coccineum: Genomic Comparison of Closely Related Tanacetum-Family Plants.</title>
        <authorList>
            <person name="Yamashiro T."/>
            <person name="Shiraishi A."/>
            <person name="Nakayama K."/>
            <person name="Satake H."/>
        </authorList>
    </citation>
    <scope>NUCLEOTIDE SEQUENCE</scope>
</reference>
<organism evidence="2 3">
    <name type="scientific">Tanacetum coccineum</name>
    <dbReference type="NCBI Taxonomy" id="301880"/>
    <lineage>
        <taxon>Eukaryota</taxon>
        <taxon>Viridiplantae</taxon>
        <taxon>Streptophyta</taxon>
        <taxon>Embryophyta</taxon>
        <taxon>Tracheophyta</taxon>
        <taxon>Spermatophyta</taxon>
        <taxon>Magnoliopsida</taxon>
        <taxon>eudicotyledons</taxon>
        <taxon>Gunneridae</taxon>
        <taxon>Pentapetalae</taxon>
        <taxon>asterids</taxon>
        <taxon>campanulids</taxon>
        <taxon>Asterales</taxon>
        <taxon>Asteraceae</taxon>
        <taxon>Asteroideae</taxon>
        <taxon>Anthemideae</taxon>
        <taxon>Anthemidinae</taxon>
        <taxon>Tanacetum</taxon>
    </lineage>
</organism>
<accession>A0ABQ5BKQ1</accession>
<protein>
    <submittedName>
        <fullName evidence="2">Uncharacterized protein</fullName>
    </submittedName>
</protein>
<dbReference type="Proteomes" id="UP001151760">
    <property type="component" value="Unassembled WGS sequence"/>
</dbReference>
<keyword evidence="3" id="KW-1185">Reference proteome</keyword>
<feature type="coiled-coil region" evidence="1">
    <location>
        <begin position="10"/>
        <end position="37"/>
    </location>
</feature>
<keyword evidence="1" id="KW-0175">Coiled coil</keyword>
<evidence type="ECO:0000256" key="1">
    <source>
        <dbReference type="SAM" id="Coils"/>
    </source>
</evidence>
<dbReference type="EMBL" id="BQNB010013305">
    <property type="protein sequence ID" value="GJT14353.1"/>
    <property type="molecule type" value="Genomic_DNA"/>
</dbReference>
<name>A0ABQ5BKQ1_9ASTR</name>
<evidence type="ECO:0000313" key="2">
    <source>
        <dbReference type="EMBL" id="GJT14353.1"/>
    </source>
</evidence>